<dbReference type="EMBL" id="AGNL01050717">
    <property type="protein sequence ID" value="EJK43731.1"/>
    <property type="molecule type" value="Genomic_DNA"/>
</dbReference>
<gene>
    <name evidence="2" type="ORF">THAOC_37798</name>
</gene>
<feature type="region of interest" description="Disordered" evidence="1">
    <location>
        <begin position="1"/>
        <end position="75"/>
    </location>
</feature>
<organism evidence="2 3">
    <name type="scientific">Thalassiosira oceanica</name>
    <name type="common">Marine diatom</name>
    <dbReference type="NCBI Taxonomy" id="159749"/>
    <lineage>
        <taxon>Eukaryota</taxon>
        <taxon>Sar</taxon>
        <taxon>Stramenopiles</taxon>
        <taxon>Ochrophyta</taxon>
        <taxon>Bacillariophyta</taxon>
        <taxon>Coscinodiscophyceae</taxon>
        <taxon>Thalassiosirophycidae</taxon>
        <taxon>Thalassiosirales</taxon>
        <taxon>Thalassiosiraceae</taxon>
        <taxon>Thalassiosira</taxon>
    </lineage>
</organism>
<dbReference type="SUPFAM" id="SSF56112">
    <property type="entry name" value="Protein kinase-like (PK-like)"/>
    <property type="match status" value="1"/>
</dbReference>
<evidence type="ECO:0000256" key="1">
    <source>
        <dbReference type="SAM" id="MobiDB-lite"/>
    </source>
</evidence>
<evidence type="ECO:0008006" key="4">
    <source>
        <dbReference type="Google" id="ProtNLM"/>
    </source>
</evidence>
<feature type="compositionally biased region" description="Low complexity" evidence="1">
    <location>
        <begin position="14"/>
        <end position="50"/>
    </location>
</feature>
<dbReference type="Gene3D" id="3.30.200.20">
    <property type="entry name" value="Phosphorylase Kinase, domain 1"/>
    <property type="match status" value="1"/>
</dbReference>
<dbReference type="InterPro" id="IPR011009">
    <property type="entry name" value="Kinase-like_dom_sf"/>
</dbReference>
<proteinExistence type="predicted"/>
<dbReference type="AlphaFoldDB" id="K0R5E8"/>
<keyword evidence="3" id="KW-1185">Reference proteome</keyword>
<name>K0R5E8_THAOC</name>
<reference evidence="2 3" key="1">
    <citation type="journal article" date="2012" name="Genome Biol.">
        <title>Genome and low-iron response of an oceanic diatom adapted to chronic iron limitation.</title>
        <authorList>
            <person name="Lommer M."/>
            <person name="Specht M."/>
            <person name="Roy A.S."/>
            <person name="Kraemer L."/>
            <person name="Andreson R."/>
            <person name="Gutowska M.A."/>
            <person name="Wolf J."/>
            <person name="Bergner S.V."/>
            <person name="Schilhabel M.B."/>
            <person name="Klostermeier U.C."/>
            <person name="Beiko R.G."/>
            <person name="Rosenstiel P."/>
            <person name="Hippler M."/>
            <person name="Laroche J."/>
        </authorList>
    </citation>
    <scope>NUCLEOTIDE SEQUENCE [LARGE SCALE GENOMIC DNA]</scope>
    <source>
        <strain evidence="2 3">CCMP1005</strain>
    </source>
</reference>
<dbReference type="Proteomes" id="UP000266841">
    <property type="component" value="Unassembled WGS sequence"/>
</dbReference>
<evidence type="ECO:0000313" key="2">
    <source>
        <dbReference type="EMBL" id="EJK43731.1"/>
    </source>
</evidence>
<accession>K0R5E8</accession>
<sequence length="177" mass="18638">MDNDRTIGRANARQGASASSSGVAASASAASSAAAASASGGQQPPASPAGKSSRPSHADHAGAPKTTAKASAAPLEWPTSSDHYQLMNRVGQGAFASVWRARIVTVSNDDDAVEREEEVQECAIKIMDLEHVNINISGRNCLNLESAELMKSFFPRLIDRCRHQRKALSLKPVDNLG</sequence>
<evidence type="ECO:0000313" key="3">
    <source>
        <dbReference type="Proteomes" id="UP000266841"/>
    </source>
</evidence>
<dbReference type="OrthoDB" id="8693905at2759"/>
<protein>
    <recommendedName>
        <fullName evidence="4">Protein kinase domain-containing protein</fullName>
    </recommendedName>
</protein>
<comment type="caution">
    <text evidence="2">The sequence shown here is derived from an EMBL/GenBank/DDBJ whole genome shotgun (WGS) entry which is preliminary data.</text>
</comment>
<feature type="compositionally biased region" description="Low complexity" evidence="1">
    <location>
        <begin position="63"/>
        <end position="74"/>
    </location>
</feature>